<dbReference type="EMBL" id="MFVV01000035">
    <property type="protein sequence ID" value="OGJ02740.1"/>
    <property type="molecule type" value="Genomic_DNA"/>
</dbReference>
<keyword evidence="1 2" id="KW-0597">Phosphoprotein</keyword>
<dbReference type="AlphaFoldDB" id="A0A1F6Y8T4"/>
<evidence type="ECO:0000313" key="5">
    <source>
        <dbReference type="Proteomes" id="UP000176192"/>
    </source>
</evidence>
<dbReference type="PANTHER" id="PTHR44591">
    <property type="entry name" value="STRESS RESPONSE REGULATOR PROTEIN 1"/>
    <property type="match status" value="1"/>
</dbReference>
<feature type="domain" description="Response regulatory" evidence="3">
    <location>
        <begin position="25"/>
        <end position="143"/>
    </location>
</feature>
<dbReference type="InterPro" id="IPR001789">
    <property type="entry name" value="Sig_transdc_resp-reg_receiver"/>
</dbReference>
<evidence type="ECO:0000259" key="3">
    <source>
        <dbReference type="PROSITE" id="PS50110"/>
    </source>
</evidence>
<dbReference type="InterPro" id="IPR050595">
    <property type="entry name" value="Bact_response_regulator"/>
</dbReference>
<evidence type="ECO:0000256" key="1">
    <source>
        <dbReference type="ARBA" id="ARBA00022553"/>
    </source>
</evidence>
<organism evidence="4 5">
    <name type="scientific">Candidatus Nomurabacteria bacterium RIFCSPLOWO2_12_FULL_46_14</name>
    <dbReference type="NCBI Taxonomy" id="1801797"/>
    <lineage>
        <taxon>Bacteria</taxon>
        <taxon>Candidatus Nomuraibacteriota</taxon>
    </lineage>
</organism>
<feature type="modified residue" description="4-aspartylphosphate" evidence="2">
    <location>
        <position position="76"/>
    </location>
</feature>
<dbReference type="InterPro" id="IPR011006">
    <property type="entry name" value="CheY-like_superfamily"/>
</dbReference>
<proteinExistence type="predicted"/>
<sequence length="148" mass="16277">MTEQQPPIPSVPANSPEENEQLNLRVLLAEDYAPTLAMSARALRRKGCTVFEAKNGQLALDQLKANPGGYDIVISDYNMPGKNGIELLTEIRNDDRLKNLPMLIVTGNTIQDGIDIDIKALGGTFLSKPYERKDYFAAIRRTVQGSAS</sequence>
<accession>A0A1F6Y8T4</accession>
<evidence type="ECO:0000313" key="4">
    <source>
        <dbReference type="EMBL" id="OGJ02740.1"/>
    </source>
</evidence>
<comment type="caution">
    <text evidence="4">The sequence shown here is derived from an EMBL/GenBank/DDBJ whole genome shotgun (WGS) entry which is preliminary data.</text>
</comment>
<dbReference type="Pfam" id="PF00072">
    <property type="entry name" value="Response_reg"/>
    <property type="match status" value="1"/>
</dbReference>
<evidence type="ECO:0000256" key="2">
    <source>
        <dbReference type="PROSITE-ProRule" id="PRU00169"/>
    </source>
</evidence>
<dbReference type="STRING" id="1801797.A3G06_00635"/>
<protein>
    <recommendedName>
        <fullName evidence="3">Response regulatory domain-containing protein</fullName>
    </recommendedName>
</protein>
<dbReference type="SMART" id="SM00448">
    <property type="entry name" value="REC"/>
    <property type="match status" value="1"/>
</dbReference>
<dbReference type="GO" id="GO:0000160">
    <property type="term" value="P:phosphorelay signal transduction system"/>
    <property type="evidence" value="ECO:0007669"/>
    <property type="project" value="InterPro"/>
</dbReference>
<dbReference type="SUPFAM" id="SSF52172">
    <property type="entry name" value="CheY-like"/>
    <property type="match status" value="1"/>
</dbReference>
<dbReference type="Gene3D" id="3.40.50.2300">
    <property type="match status" value="1"/>
</dbReference>
<dbReference type="PANTHER" id="PTHR44591:SF3">
    <property type="entry name" value="RESPONSE REGULATORY DOMAIN-CONTAINING PROTEIN"/>
    <property type="match status" value="1"/>
</dbReference>
<dbReference type="PROSITE" id="PS50110">
    <property type="entry name" value="RESPONSE_REGULATORY"/>
    <property type="match status" value="1"/>
</dbReference>
<dbReference type="Proteomes" id="UP000176192">
    <property type="component" value="Unassembled WGS sequence"/>
</dbReference>
<reference evidence="4 5" key="1">
    <citation type="journal article" date="2016" name="Nat. Commun.">
        <title>Thousands of microbial genomes shed light on interconnected biogeochemical processes in an aquifer system.</title>
        <authorList>
            <person name="Anantharaman K."/>
            <person name="Brown C.T."/>
            <person name="Hug L.A."/>
            <person name="Sharon I."/>
            <person name="Castelle C.J."/>
            <person name="Probst A.J."/>
            <person name="Thomas B.C."/>
            <person name="Singh A."/>
            <person name="Wilkins M.J."/>
            <person name="Karaoz U."/>
            <person name="Brodie E.L."/>
            <person name="Williams K.H."/>
            <person name="Hubbard S.S."/>
            <person name="Banfield J.F."/>
        </authorList>
    </citation>
    <scope>NUCLEOTIDE SEQUENCE [LARGE SCALE GENOMIC DNA]</scope>
</reference>
<gene>
    <name evidence="4" type="ORF">A3G06_00635</name>
</gene>
<name>A0A1F6Y8T4_9BACT</name>